<evidence type="ECO:0000313" key="1">
    <source>
        <dbReference type="EMBL" id="AJD51012.1"/>
    </source>
</evidence>
<dbReference type="Proteomes" id="UP000007127">
    <property type="component" value="Chromosome"/>
</dbReference>
<gene>
    <name evidence="1" type="ORF">TH3_04450</name>
</gene>
<dbReference type="EMBL" id="CP004388">
    <property type="protein sequence ID" value="AJD51012.1"/>
    <property type="molecule type" value="Genomic_DNA"/>
</dbReference>
<dbReference type="InterPro" id="IPR008930">
    <property type="entry name" value="Terpenoid_cyclase/PrenylTrfase"/>
</dbReference>
<protein>
    <recommendedName>
        <fullName evidence="3">Squalene cyclase C-terminal domain-containing protein</fullName>
    </recommendedName>
</protein>
<dbReference type="AlphaFoldDB" id="A0AB72UA73"/>
<accession>A0AB72UA73</accession>
<dbReference type="CDD" id="cd00688">
    <property type="entry name" value="ISOPREN_C2_like"/>
    <property type="match status" value="1"/>
</dbReference>
<evidence type="ECO:0008006" key="3">
    <source>
        <dbReference type="Google" id="ProtNLM"/>
    </source>
</evidence>
<evidence type="ECO:0000313" key="2">
    <source>
        <dbReference type="Proteomes" id="UP000007127"/>
    </source>
</evidence>
<reference evidence="1 2" key="1">
    <citation type="journal article" date="2012" name="J. Bacteriol.">
        <title>Genome sequence of Thalassospira xiamenensis type strain M-5.</title>
        <authorList>
            <person name="Lai Q."/>
            <person name="Shao Z."/>
        </authorList>
    </citation>
    <scope>NUCLEOTIDE SEQUENCE [LARGE SCALE GENOMIC DNA]</scope>
    <source>
        <strain evidence="1 2">M-5</strain>
    </source>
</reference>
<sequence>MPMQGNDLIAVRDRVLAGIVHADFAGADPFDGLESGVFRLSGLGRFRMARLAWLHAIKRGPRALRHIAIIPALQNPKTLALLLGAADGVRLCDVAGRLCRMQNEDGGWGYPFAWQARAFYVPRGASNAIVTSFAVDALMTGGIAPSDPVLHRAAGFLRGLWRDGYFAYVGQGDGEIHNASLWAAWALHRIDPGNEISRKAVARVLAAQRSDGEWEYGTRLHHRFVDGFHTGYILDVLDRFRASGMVGLDDAIMRGYAFYRAECFDTTGRPRSFARRDGYVDCHAVAQAIGTLCRFGELPAAKKIADWACEALFDAKRGVFFAGRGRFGVDRRNYMRWTQAWMVWALSIVIEKTTMTEALNPAQPLVFEHLDPARPEKEEALRALSEGAFRDLFKVTRIEAQKMRVSGDMDELYGLTRGLKTLQRIGGERGIVLRTGPVQFLHEQE</sequence>
<dbReference type="SUPFAM" id="SSF48239">
    <property type="entry name" value="Terpenoid cyclases/Protein prenyltransferases"/>
    <property type="match status" value="1"/>
</dbReference>
<name>A0AB72UA73_9PROT</name>
<dbReference type="Gene3D" id="1.50.10.20">
    <property type="match status" value="1"/>
</dbReference>
<organism evidence="1 2">
    <name type="scientific">Thalassospira xiamenensis M-5 = DSM 17429</name>
    <dbReference type="NCBI Taxonomy" id="1123366"/>
    <lineage>
        <taxon>Bacteria</taxon>
        <taxon>Pseudomonadati</taxon>
        <taxon>Pseudomonadota</taxon>
        <taxon>Alphaproteobacteria</taxon>
        <taxon>Rhodospirillales</taxon>
        <taxon>Thalassospiraceae</taxon>
        <taxon>Thalassospira</taxon>
    </lineage>
</organism>
<dbReference type="KEGG" id="txi:TH3_04450"/>
<proteinExistence type="predicted"/>